<organism evidence="2 3">
    <name type="scientific">Monilinia fructicola</name>
    <name type="common">Brown rot fungus</name>
    <name type="synonym">Ciboria fructicola</name>
    <dbReference type="NCBI Taxonomy" id="38448"/>
    <lineage>
        <taxon>Eukaryota</taxon>
        <taxon>Fungi</taxon>
        <taxon>Dikarya</taxon>
        <taxon>Ascomycota</taxon>
        <taxon>Pezizomycotina</taxon>
        <taxon>Leotiomycetes</taxon>
        <taxon>Helotiales</taxon>
        <taxon>Sclerotiniaceae</taxon>
        <taxon>Monilinia</taxon>
    </lineage>
</organism>
<protein>
    <submittedName>
        <fullName evidence="2">Uncharacterized protein</fullName>
    </submittedName>
</protein>
<sequence>MYALPSQQYTVLPISPAQSTPSTMNTHPPASNAIHATKSADPAPTIPPRPIPSFVTTIPVHAILPCKKGDFHPISSAIVTDIDNKNVKRNHE</sequence>
<comment type="caution">
    <text evidence="2">The sequence shown here is derived from an EMBL/GenBank/DDBJ whole genome shotgun (WGS) entry which is preliminary data.</text>
</comment>
<keyword evidence="3" id="KW-1185">Reference proteome</keyword>
<dbReference type="Proteomes" id="UP000322873">
    <property type="component" value="Unassembled WGS sequence"/>
</dbReference>
<accession>A0A5M9K6G5</accession>
<evidence type="ECO:0000313" key="2">
    <source>
        <dbReference type="EMBL" id="KAA8574385.1"/>
    </source>
</evidence>
<name>A0A5M9K6G5_MONFR</name>
<feature type="compositionally biased region" description="Polar residues" evidence="1">
    <location>
        <begin position="14"/>
        <end position="29"/>
    </location>
</feature>
<dbReference type="AlphaFoldDB" id="A0A5M9K6G5"/>
<dbReference type="EMBL" id="VICG01000003">
    <property type="protein sequence ID" value="KAA8574385.1"/>
    <property type="molecule type" value="Genomic_DNA"/>
</dbReference>
<feature type="region of interest" description="Disordered" evidence="1">
    <location>
        <begin position="14"/>
        <end position="50"/>
    </location>
</feature>
<evidence type="ECO:0000313" key="3">
    <source>
        <dbReference type="Proteomes" id="UP000322873"/>
    </source>
</evidence>
<proteinExistence type="predicted"/>
<gene>
    <name evidence="2" type="ORF">EYC84_005861</name>
</gene>
<reference evidence="2 3" key="1">
    <citation type="submission" date="2019-06" db="EMBL/GenBank/DDBJ databases">
        <title>Genome Sequence of the Brown Rot Fungal Pathogen Monilinia fructicola.</title>
        <authorList>
            <person name="De Miccolis Angelini R.M."/>
            <person name="Landi L."/>
            <person name="Abate D."/>
            <person name="Pollastro S."/>
            <person name="Romanazzi G."/>
            <person name="Faretra F."/>
        </authorList>
    </citation>
    <scope>NUCLEOTIDE SEQUENCE [LARGE SCALE GENOMIC DNA]</scope>
    <source>
        <strain evidence="2 3">Mfrc123</strain>
    </source>
</reference>
<evidence type="ECO:0000256" key="1">
    <source>
        <dbReference type="SAM" id="MobiDB-lite"/>
    </source>
</evidence>